<dbReference type="CDD" id="cd06261">
    <property type="entry name" value="TM_PBP2"/>
    <property type="match status" value="1"/>
</dbReference>
<evidence type="ECO:0000313" key="9">
    <source>
        <dbReference type="EMBL" id="MXY91912.1"/>
    </source>
</evidence>
<keyword evidence="6 7" id="KW-0472">Membrane</keyword>
<feature type="domain" description="ABC transmembrane type-1" evidence="8">
    <location>
        <begin position="81"/>
        <end position="272"/>
    </location>
</feature>
<organism evidence="9">
    <name type="scientific">Caldilineaceae bacterium SB0664_bin_27</name>
    <dbReference type="NCBI Taxonomy" id="2605260"/>
    <lineage>
        <taxon>Bacteria</taxon>
        <taxon>Bacillati</taxon>
        <taxon>Chloroflexota</taxon>
        <taxon>Caldilineae</taxon>
        <taxon>Caldilineales</taxon>
        <taxon>Caldilineaceae</taxon>
    </lineage>
</organism>
<keyword evidence="4 7" id="KW-0812">Transmembrane</keyword>
<keyword evidence="3" id="KW-1003">Cell membrane</keyword>
<feature type="transmembrane region" description="Helical" evidence="7">
    <location>
        <begin position="193"/>
        <end position="215"/>
    </location>
</feature>
<feature type="transmembrane region" description="Helical" evidence="7">
    <location>
        <begin position="152"/>
        <end position="172"/>
    </location>
</feature>
<dbReference type="PANTHER" id="PTHR43744:SF6">
    <property type="entry name" value="ABC TRANSPORTER PERMEASE PROTEIN YESQ-RELATED"/>
    <property type="match status" value="1"/>
</dbReference>
<comment type="similarity">
    <text evidence="7">Belongs to the binding-protein-dependent transport system permease family.</text>
</comment>
<evidence type="ECO:0000256" key="7">
    <source>
        <dbReference type="RuleBase" id="RU363032"/>
    </source>
</evidence>
<evidence type="ECO:0000259" key="8">
    <source>
        <dbReference type="PROSITE" id="PS50928"/>
    </source>
</evidence>
<dbReference type="GO" id="GO:0005886">
    <property type="term" value="C:plasma membrane"/>
    <property type="evidence" value="ECO:0007669"/>
    <property type="project" value="UniProtKB-SubCell"/>
</dbReference>
<feature type="transmembrane region" description="Helical" evidence="7">
    <location>
        <begin position="254"/>
        <end position="272"/>
    </location>
</feature>
<evidence type="ECO:0000256" key="2">
    <source>
        <dbReference type="ARBA" id="ARBA00022448"/>
    </source>
</evidence>
<dbReference type="InterPro" id="IPR000515">
    <property type="entry name" value="MetI-like"/>
</dbReference>
<evidence type="ECO:0000256" key="5">
    <source>
        <dbReference type="ARBA" id="ARBA00022989"/>
    </source>
</evidence>
<proteinExistence type="inferred from homology"/>
<dbReference type="PANTHER" id="PTHR43744">
    <property type="entry name" value="ABC TRANSPORTER PERMEASE PROTEIN MG189-RELATED-RELATED"/>
    <property type="match status" value="1"/>
</dbReference>
<dbReference type="InterPro" id="IPR035906">
    <property type="entry name" value="MetI-like_sf"/>
</dbReference>
<evidence type="ECO:0000256" key="6">
    <source>
        <dbReference type="ARBA" id="ARBA00023136"/>
    </source>
</evidence>
<feature type="transmembrane region" description="Helical" evidence="7">
    <location>
        <begin position="21"/>
        <end position="41"/>
    </location>
</feature>
<sequence length="287" mass="32955">MLNIALGRFEGKSRKVAQSSLVYCLLVALGFLFAMPLVWLISTSLKSNEQVGMWPPVWIPYPFVWENYFVAWTSGRFGLYFFNTAFITVLATFGQLLTASMAAFGFARLRFPGREVLFAVLLATMMLPFVVTMIPTFILFKNLGWLDSFRPLIVPYYFGGGAFFIFLLRQFFKTLPTELFEQATIDGASNYRIYYQILLPLSKPALSTVAIFGFLHHWNDFLAPLIYLNSPEKFTLALGLQQFIQRTEVRYQEMMAMALLMTIPVLMVFFFFQQYFIRGVVMSGIKG</sequence>
<gene>
    <name evidence="9" type="ORF">F4Y42_00505</name>
</gene>
<keyword evidence="2 7" id="KW-0813">Transport</keyword>
<dbReference type="Pfam" id="PF00528">
    <property type="entry name" value="BPD_transp_1"/>
    <property type="match status" value="1"/>
</dbReference>
<dbReference type="AlphaFoldDB" id="A0A6B0YQ56"/>
<feature type="transmembrane region" description="Helical" evidence="7">
    <location>
        <begin position="116"/>
        <end position="140"/>
    </location>
</feature>
<evidence type="ECO:0000256" key="3">
    <source>
        <dbReference type="ARBA" id="ARBA00022475"/>
    </source>
</evidence>
<keyword evidence="5 7" id="KW-1133">Transmembrane helix</keyword>
<dbReference type="EMBL" id="VXRG01000004">
    <property type="protein sequence ID" value="MXY91912.1"/>
    <property type="molecule type" value="Genomic_DNA"/>
</dbReference>
<comment type="subcellular location">
    <subcellularLocation>
        <location evidence="1 7">Cell membrane</location>
        <topology evidence="1 7">Multi-pass membrane protein</topology>
    </subcellularLocation>
</comment>
<dbReference type="SUPFAM" id="SSF161098">
    <property type="entry name" value="MetI-like"/>
    <property type="match status" value="1"/>
</dbReference>
<accession>A0A6B0YQ56</accession>
<dbReference type="Gene3D" id="1.10.3720.10">
    <property type="entry name" value="MetI-like"/>
    <property type="match status" value="1"/>
</dbReference>
<name>A0A6B0YQ56_9CHLR</name>
<dbReference type="GO" id="GO:0055085">
    <property type="term" value="P:transmembrane transport"/>
    <property type="evidence" value="ECO:0007669"/>
    <property type="project" value="InterPro"/>
</dbReference>
<dbReference type="PROSITE" id="PS50928">
    <property type="entry name" value="ABC_TM1"/>
    <property type="match status" value="1"/>
</dbReference>
<reference evidence="9" key="1">
    <citation type="submission" date="2019-09" db="EMBL/GenBank/DDBJ databases">
        <title>Characterisation of the sponge microbiome using genome-centric metagenomics.</title>
        <authorList>
            <person name="Engelberts J.P."/>
            <person name="Robbins S.J."/>
            <person name="De Goeij J.M."/>
            <person name="Aranda M."/>
            <person name="Bell S.C."/>
            <person name="Webster N.S."/>
        </authorList>
    </citation>
    <scope>NUCLEOTIDE SEQUENCE</scope>
    <source>
        <strain evidence="9">SB0664_bin_27</strain>
    </source>
</reference>
<comment type="caution">
    <text evidence="9">The sequence shown here is derived from an EMBL/GenBank/DDBJ whole genome shotgun (WGS) entry which is preliminary data.</text>
</comment>
<evidence type="ECO:0000256" key="1">
    <source>
        <dbReference type="ARBA" id="ARBA00004651"/>
    </source>
</evidence>
<protein>
    <submittedName>
        <fullName evidence="9">Carbohydrate ABC transporter permease</fullName>
    </submittedName>
</protein>
<evidence type="ECO:0000256" key="4">
    <source>
        <dbReference type="ARBA" id="ARBA00022692"/>
    </source>
</evidence>
<feature type="transmembrane region" description="Helical" evidence="7">
    <location>
        <begin position="77"/>
        <end position="104"/>
    </location>
</feature>